<dbReference type="Proteomes" id="UP000187172">
    <property type="component" value="Unassembled WGS sequence"/>
</dbReference>
<accession>A0A1R1F2A8</accession>
<name>A0A1R1F2A8_9BACL</name>
<dbReference type="InterPro" id="IPR050789">
    <property type="entry name" value="Diverse_Enzym_Activities"/>
</dbReference>
<protein>
    <submittedName>
        <fullName evidence="2">Serine hydrolase</fullName>
    </submittedName>
</protein>
<feature type="domain" description="Beta-lactamase-related" evidence="1">
    <location>
        <begin position="39"/>
        <end position="305"/>
    </location>
</feature>
<dbReference type="PANTHER" id="PTHR43283">
    <property type="entry name" value="BETA-LACTAMASE-RELATED"/>
    <property type="match status" value="1"/>
</dbReference>
<dbReference type="GO" id="GO:0016787">
    <property type="term" value="F:hydrolase activity"/>
    <property type="evidence" value="ECO:0007669"/>
    <property type="project" value="UniProtKB-KW"/>
</dbReference>
<dbReference type="AlphaFoldDB" id="A0A1R1F2A8"/>
<dbReference type="InterPro" id="IPR001466">
    <property type="entry name" value="Beta-lactam-related"/>
</dbReference>
<evidence type="ECO:0000313" key="3">
    <source>
        <dbReference type="Proteomes" id="UP000187172"/>
    </source>
</evidence>
<dbReference type="SUPFAM" id="SSF56601">
    <property type="entry name" value="beta-lactamase/transpeptidase-like"/>
    <property type="match status" value="1"/>
</dbReference>
<evidence type="ECO:0000259" key="1">
    <source>
        <dbReference type="Pfam" id="PF00144"/>
    </source>
</evidence>
<dbReference type="RefSeq" id="WP_076167396.1">
    <property type="nucleotide sequence ID" value="NZ_MRTP01000001.1"/>
</dbReference>
<evidence type="ECO:0000313" key="2">
    <source>
        <dbReference type="EMBL" id="OMF58161.1"/>
    </source>
</evidence>
<dbReference type="EMBL" id="MRTP01000001">
    <property type="protein sequence ID" value="OMF58161.1"/>
    <property type="molecule type" value="Genomic_DNA"/>
</dbReference>
<keyword evidence="2" id="KW-0378">Hydrolase</keyword>
<dbReference type="Pfam" id="PF00144">
    <property type="entry name" value="Beta-lactamase"/>
    <property type="match status" value="1"/>
</dbReference>
<comment type="caution">
    <text evidence="2">The sequence shown here is derived from an EMBL/GenBank/DDBJ whole genome shotgun (WGS) entry which is preliminary data.</text>
</comment>
<proteinExistence type="predicted"/>
<dbReference type="PANTHER" id="PTHR43283:SF7">
    <property type="entry name" value="BETA-LACTAMASE-RELATED DOMAIN-CONTAINING PROTEIN"/>
    <property type="match status" value="1"/>
</dbReference>
<dbReference type="STRING" id="297318.BK138_06295"/>
<organism evidence="2 3">
    <name type="scientific">Paenibacillus rhizosphaerae</name>
    <dbReference type="NCBI Taxonomy" id="297318"/>
    <lineage>
        <taxon>Bacteria</taxon>
        <taxon>Bacillati</taxon>
        <taxon>Bacillota</taxon>
        <taxon>Bacilli</taxon>
        <taxon>Bacillales</taxon>
        <taxon>Paenibacillaceae</taxon>
        <taxon>Paenibacillus</taxon>
    </lineage>
</organism>
<sequence length="480" mass="53226">MENTSLQLPRSRPEALGIPGAAILDFLDEVQAKGIELHSFMLLRRGQVAAEGWWGPYAPELPHMLFSLSKSFTSTAIGLAVHEGLLSLEDKVVTFFPDDLPEEVSPNLAAMNIRHLLMMGTGNDQDTMGAIDRCTDGNWAKAFLSAPVEHTPGTHFVYNTGATYMLSAILQSVTGQTLLQFLQKRLFEPLGIHNPTWESCPRGINTGGFGLSITTEDIAKFGQLFLQRGAWNGSQLIPEAWVEEATSKQISNGDGGESDWAQGYGYQFWRCRHGAYRGDGAFGQFCIVMPEQEAVLAVTSGTNQMQEVMNAVWERLLPAMAGEKLPLDEETQDRLQERIRSLQLAPLAYSIQPELESAVNGKNYVLDDNDMNWSRISVRFEADQAVVDLYETGGKHFALPLGRGKWLEGTSDLIMPRQTSTVSSFTWKSPDTLELSIRFIETPFHITTEIRFETEDAVVLDHRINVSFGPNEAPPITGRA</sequence>
<keyword evidence="3" id="KW-1185">Reference proteome</keyword>
<gene>
    <name evidence="2" type="ORF">BK138_06295</name>
</gene>
<dbReference type="Gene3D" id="3.40.710.10">
    <property type="entry name" value="DD-peptidase/beta-lactamase superfamily"/>
    <property type="match status" value="1"/>
</dbReference>
<reference evidence="2 3" key="1">
    <citation type="submission" date="2016-11" db="EMBL/GenBank/DDBJ databases">
        <title>Paenibacillus species isolates.</title>
        <authorList>
            <person name="Beno S.M."/>
        </authorList>
    </citation>
    <scope>NUCLEOTIDE SEQUENCE [LARGE SCALE GENOMIC DNA]</scope>
    <source>
        <strain evidence="2 3">FSL R5-0378</strain>
    </source>
</reference>
<dbReference type="InterPro" id="IPR012338">
    <property type="entry name" value="Beta-lactam/transpept-like"/>
</dbReference>